<dbReference type="PROSITE" id="PS51257">
    <property type="entry name" value="PROKAR_LIPOPROTEIN"/>
    <property type="match status" value="1"/>
</dbReference>
<comment type="caution">
    <text evidence="2">The sequence shown here is derived from an EMBL/GenBank/DDBJ whole genome shotgun (WGS) entry which is preliminary data.</text>
</comment>
<feature type="chain" id="PRO_5045845189" evidence="1">
    <location>
        <begin position="22"/>
        <end position="185"/>
    </location>
</feature>
<protein>
    <submittedName>
        <fullName evidence="2">Copper chaperone PCu(A)C</fullName>
    </submittedName>
</protein>
<proteinExistence type="predicted"/>
<gene>
    <name evidence="2" type="ORF">TEK04_17365</name>
</gene>
<reference evidence="2 3" key="1">
    <citation type="submission" date="2024-03" db="EMBL/GenBank/DDBJ databases">
        <title>Draft genome sequence of Klenkia sp. LSe6-5.</title>
        <authorList>
            <person name="Duangmal K."/>
            <person name="Chantavorakit T."/>
        </authorList>
    </citation>
    <scope>NUCLEOTIDE SEQUENCE [LARGE SCALE GENOMIC DNA]</scope>
    <source>
        <strain evidence="2 3">LSe6-5</strain>
    </source>
</reference>
<sequence length="185" mass="19082">MNRVVRAAAVGVLLLSPVVLSACSAGQIAQTATQDRDIRGGQGDVGDIHLRTATTAYPQSGRYDEGGDARLLVAIANSGDADDELTDISGPGFESYKVVDSSSDEESPTGFTIPAGQNVYVGDGGPAVTLTGLTEPLTPAQALEVTFTFRDAGEVTVPVLVGTPSLDLPRGEGFDFHEEEGGGEE</sequence>
<evidence type="ECO:0000256" key="1">
    <source>
        <dbReference type="SAM" id="SignalP"/>
    </source>
</evidence>
<keyword evidence="1" id="KW-0732">Signal</keyword>
<dbReference type="EMBL" id="JBAPLU010000021">
    <property type="protein sequence ID" value="MEI4273493.1"/>
    <property type="molecule type" value="Genomic_DNA"/>
</dbReference>
<name>A0ABU8DXX9_9ACTN</name>
<dbReference type="InterPro" id="IPR036182">
    <property type="entry name" value="PCuAC_sf"/>
</dbReference>
<evidence type="ECO:0000313" key="3">
    <source>
        <dbReference type="Proteomes" id="UP001361570"/>
    </source>
</evidence>
<dbReference type="RefSeq" id="WP_336405611.1">
    <property type="nucleotide sequence ID" value="NZ_JBAPLU010000021.1"/>
</dbReference>
<keyword evidence="3" id="KW-1185">Reference proteome</keyword>
<feature type="signal peptide" evidence="1">
    <location>
        <begin position="1"/>
        <end position="21"/>
    </location>
</feature>
<dbReference type="Proteomes" id="UP001361570">
    <property type="component" value="Unassembled WGS sequence"/>
</dbReference>
<evidence type="ECO:0000313" key="2">
    <source>
        <dbReference type="EMBL" id="MEI4273493.1"/>
    </source>
</evidence>
<dbReference type="SUPFAM" id="SSF110087">
    <property type="entry name" value="DR1885-like metal-binding protein"/>
    <property type="match status" value="1"/>
</dbReference>
<dbReference type="Gene3D" id="2.60.40.1890">
    <property type="entry name" value="PCu(A)C copper chaperone"/>
    <property type="match status" value="1"/>
</dbReference>
<accession>A0ABU8DXX9</accession>
<dbReference type="InterPro" id="IPR007410">
    <property type="entry name" value="LpqE-like"/>
</dbReference>
<organism evidence="2 3">
    <name type="scientific">Klenkia sesuvii</name>
    <dbReference type="NCBI Taxonomy" id="3103137"/>
    <lineage>
        <taxon>Bacteria</taxon>
        <taxon>Bacillati</taxon>
        <taxon>Actinomycetota</taxon>
        <taxon>Actinomycetes</taxon>
        <taxon>Geodermatophilales</taxon>
        <taxon>Geodermatophilaceae</taxon>
        <taxon>Klenkia</taxon>
    </lineage>
</organism>
<dbReference type="Pfam" id="PF04314">
    <property type="entry name" value="PCuAC"/>
    <property type="match status" value="1"/>
</dbReference>